<name>A0ABX2FVC1_9BACT</name>
<dbReference type="Gene3D" id="2.40.160.20">
    <property type="match status" value="1"/>
</dbReference>
<evidence type="ECO:0000313" key="2">
    <source>
        <dbReference type="EMBL" id="NRT21158.1"/>
    </source>
</evidence>
<dbReference type="RefSeq" id="WP_173811916.1">
    <property type="nucleotide sequence ID" value="NZ_JABSNP010000026.1"/>
</dbReference>
<evidence type="ECO:0008006" key="4">
    <source>
        <dbReference type="Google" id="ProtNLM"/>
    </source>
</evidence>
<gene>
    <name evidence="2" type="ORF">HNP98_004003</name>
</gene>
<keyword evidence="1" id="KW-0732">Signal</keyword>
<feature type="chain" id="PRO_5046876224" description="Outer membrane protein beta-barrel domain-containing protein" evidence="1">
    <location>
        <begin position="21"/>
        <end position="200"/>
    </location>
</feature>
<keyword evidence="3" id="KW-1185">Reference proteome</keyword>
<reference evidence="2 3" key="1">
    <citation type="submission" date="2020-05" db="EMBL/GenBank/DDBJ databases">
        <title>Genomic Encyclopedia of Type Strains, Phase IV (KMG-V): Genome sequencing to study the core and pangenomes of soil and plant-associated prokaryotes.</title>
        <authorList>
            <person name="Whitman W."/>
        </authorList>
    </citation>
    <scope>NUCLEOTIDE SEQUENCE [LARGE SCALE GENOMIC DNA]</scope>
    <source>
        <strain evidence="2 3">9A</strain>
    </source>
</reference>
<evidence type="ECO:0000256" key="1">
    <source>
        <dbReference type="SAM" id="SignalP"/>
    </source>
</evidence>
<sequence>MKTNLLTLLAALATTQFALAQEPAPRVALSIGVVNNYRFHAGSSRVADYYALGSKVNLVFNDTWLLGFTQLTSVAPGNLLPDAEFGSGNTRLSEYAVTGGSKWRFSPKAYTQGSLKAGIGRLSRRDGTLENGASDGRAAFFTAGAEAGIGYHLSKYVALEAGAGYQLYFDNDRLPVAAKELNNLSAQLSLVGTFGLSKQR</sequence>
<protein>
    <recommendedName>
        <fullName evidence="4">Outer membrane protein beta-barrel domain-containing protein</fullName>
    </recommendedName>
</protein>
<comment type="caution">
    <text evidence="2">The sequence shown here is derived from an EMBL/GenBank/DDBJ whole genome shotgun (WGS) entry which is preliminary data.</text>
</comment>
<organism evidence="2 3">
    <name type="scientific">Hymenobacter caeli</name>
    <dbReference type="NCBI Taxonomy" id="2735894"/>
    <lineage>
        <taxon>Bacteria</taxon>
        <taxon>Pseudomonadati</taxon>
        <taxon>Bacteroidota</taxon>
        <taxon>Cytophagia</taxon>
        <taxon>Cytophagales</taxon>
        <taxon>Hymenobacteraceae</taxon>
        <taxon>Hymenobacter</taxon>
    </lineage>
</organism>
<dbReference type="SUPFAM" id="SSF103515">
    <property type="entry name" value="Autotransporter"/>
    <property type="match status" value="1"/>
</dbReference>
<feature type="signal peptide" evidence="1">
    <location>
        <begin position="1"/>
        <end position="20"/>
    </location>
</feature>
<dbReference type="Proteomes" id="UP000779507">
    <property type="component" value="Unassembled WGS sequence"/>
</dbReference>
<evidence type="ECO:0000313" key="3">
    <source>
        <dbReference type="Proteomes" id="UP000779507"/>
    </source>
</evidence>
<proteinExistence type="predicted"/>
<dbReference type="EMBL" id="JABSNP010000026">
    <property type="protein sequence ID" value="NRT21158.1"/>
    <property type="molecule type" value="Genomic_DNA"/>
</dbReference>
<accession>A0ABX2FVC1</accession>
<dbReference type="InterPro" id="IPR036709">
    <property type="entry name" value="Autotransporte_beta_dom_sf"/>
</dbReference>